<name>A0A6S7A5F8_9BURK</name>
<organism evidence="1 2">
    <name type="scientific">Achromobacter kerstersii</name>
    <dbReference type="NCBI Taxonomy" id="1353890"/>
    <lineage>
        <taxon>Bacteria</taxon>
        <taxon>Pseudomonadati</taxon>
        <taxon>Pseudomonadota</taxon>
        <taxon>Betaproteobacteria</taxon>
        <taxon>Burkholderiales</taxon>
        <taxon>Alcaligenaceae</taxon>
        <taxon>Achromobacter</taxon>
    </lineage>
</organism>
<proteinExistence type="predicted"/>
<reference evidence="1 2" key="1">
    <citation type="submission" date="2020-04" db="EMBL/GenBank/DDBJ databases">
        <authorList>
            <person name="De Canck E."/>
        </authorList>
    </citation>
    <scope>NUCLEOTIDE SEQUENCE [LARGE SCALE GENOMIC DNA]</scope>
    <source>
        <strain evidence="1 2">LMG 3441</strain>
    </source>
</reference>
<evidence type="ECO:0000313" key="1">
    <source>
        <dbReference type="EMBL" id="CAB3714279.1"/>
    </source>
</evidence>
<protein>
    <submittedName>
        <fullName evidence="1">Uncharacterized protein</fullName>
    </submittedName>
</protein>
<dbReference type="Proteomes" id="UP000494269">
    <property type="component" value="Unassembled WGS sequence"/>
</dbReference>
<sequence length="46" mass="5433">MTFVRYAAAEFFPMIKSVRGRYKYYLYSGTRAAKPEKNILRLGLVR</sequence>
<gene>
    <name evidence="1" type="ORF">LMG3441_03320</name>
</gene>
<dbReference type="EMBL" id="CADIJQ010000005">
    <property type="protein sequence ID" value="CAB3714279.1"/>
    <property type="molecule type" value="Genomic_DNA"/>
</dbReference>
<accession>A0A6S7A5F8</accession>
<evidence type="ECO:0000313" key="2">
    <source>
        <dbReference type="Proteomes" id="UP000494269"/>
    </source>
</evidence>
<dbReference type="AlphaFoldDB" id="A0A6S7A5F8"/>
<keyword evidence="2" id="KW-1185">Reference proteome</keyword>